<keyword evidence="2" id="KW-0732">Signal</keyword>
<dbReference type="SMART" id="SM01419">
    <property type="entry name" value="Thiol-ester_cl"/>
    <property type="match status" value="1"/>
</dbReference>
<dbReference type="Pfam" id="PF00207">
    <property type="entry name" value="A2M"/>
    <property type="match status" value="1"/>
</dbReference>
<dbReference type="EMBL" id="JAAWWL010000001">
    <property type="protein sequence ID" value="NKI31771.1"/>
    <property type="molecule type" value="Genomic_DNA"/>
</dbReference>
<dbReference type="InterPro" id="IPR041462">
    <property type="entry name" value="Bact_A2M_MG6"/>
</dbReference>
<dbReference type="PANTHER" id="PTHR40094">
    <property type="entry name" value="ALPHA-2-MACROGLOBULIN HOMOLOG"/>
    <property type="match status" value="1"/>
</dbReference>
<dbReference type="Pfam" id="PF11974">
    <property type="entry name" value="bMG3"/>
    <property type="match status" value="1"/>
</dbReference>
<proteinExistence type="inferred from homology"/>
<dbReference type="InterPro" id="IPR051802">
    <property type="entry name" value="YfhM-like"/>
</dbReference>
<dbReference type="Pfam" id="PF17962">
    <property type="entry name" value="bMG6"/>
    <property type="match status" value="1"/>
</dbReference>
<evidence type="ECO:0000256" key="1">
    <source>
        <dbReference type="ARBA" id="ARBA00010556"/>
    </source>
</evidence>
<dbReference type="Proteomes" id="UP000718451">
    <property type="component" value="Unassembled WGS sequence"/>
</dbReference>
<dbReference type="CDD" id="cd02891">
    <property type="entry name" value="A2M_like"/>
    <property type="match status" value="1"/>
</dbReference>
<protein>
    <recommendedName>
        <fullName evidence="7">Alpha-2-macroglobulin</fullName>
    </recommendedName>
</protein>
<dbReference type="InterPro" id="IPR011625">
    <property type="entry name" value="A2M_N_BRD"/>
</dbReference>
<dbReference type="Gene3D" id="2.60.40.3710">
    <property type="match status" value="1"/>
</dbReference>
<comment type="caution">
    <text evidence="5">The sequence shown here is derived from an EMBL/GenBank/DDBJ whole genome shotgun (WGS) entry which is preliminary data.</text>
</comment>
<accession>A0ABX1GPB4</accession>
<reference evidence="5 6" key="1">
    <citation type="submission" date="2020-04" db="EMBL/GenBank/DDBJ databases">
        <authorList>
            <person name="Yoon J."/>
        </authorList>
    </citation>
    <scope>NUCLEOTIDE SEQUENCE [LARGE SCALE GENOMIC DNA]</scope>
    <source>
        <strain evidence="5 6">DJ-13</strain>
    </source>
</reference>
<sequence>MIRRIAILLLAAFTFQVSCKKKVDLDDQDNLYQFREYISFNTYGQISIGAEIKVLFNKPMDQFELNQELPVEYLKFAPALKGKLMVTNTSGLVFEPSEPMESGTEYQATLRLDKLFPGIQKELKTYSFAFKTLDPNFKINLDQLQSYSREWQYLNGTLQGADIMPAGKVKQLLKATFDSKNLNIKWEGEDTMAQYFNFTIDSIPRGKNDQKITISWDGKSLGADNKGSETFNIPGKDKFVVVDAKTTASPSPMLALNFSEPLDENQNLNGLVTIENAPSLRYEVNGNVLNVYPSTLLTGQVRVNVFEGLKNQYGNKLSQEFSELVSFEQLKPQVRLISKGTILPNADKTPIYFETVNLSQVEVRVIKIFQDNVLQHLQQSNLGISYPYDLKKVGRRVAFKVLNLGTDASNNQWKAHALDLSELINPDPGALYRIEFKFNQDYSLYNCENAPTVQVQDEYGEDYYEEEITTADSREEEEEREQLFWDNQMYSWRQNSYNWQQRDNPCHPAYYSQDREAYTHVLGSNLGLIVKKGNNNTYHAFATDLLNAQPQGNTEVTFYNYQQQALSKVITDPDGVAIFDSENQVAFVVARQGNNYAYAKLEDGNALSLSKFDVSGQYLEKGIQGFLYAERGVHRPGDTLHLTFVLDDKSNPLPENHPVVLEVTDPRGKLVERTVASTERPTLENKSKKTGNFYYFPIETAQDAPTGNWNAKVLVGGAQFNKVLKIATVKPNRLKIALDFDDDILQTDKATTGKANVQWLHGAPARNLKFEMDVKLRNVYTAFPDFENYVFIDPVRKFSEIEMPFFSGNLDNEGNGNFSKKLAVGSKAPGMLQATFTTKAFEGGGDFSMDVYSKNLAPFTHFAGLQAPEPDRWGSYPTGSKTNFDVVSVDTKGKASGNRKLEIKLFKIEWRWWWNRGYDNLSRYENSQVHRPMQSFSVTTGSNGKATFDLTVPENEGGRYLIRIIDEASGHATGMTTYFYKDWWNRPADGDSESAKILLFATDKEQYQTNEEAVITFPSSQGGNALVSIENGSEVLYTKWVDTQSKETKVNIPISPEMAPNVFVNISLLQPHGSVDNDLPIRLYGIVPILVENPETVLKPKLSMPDVLKPEESYTVKVSETNNKPMTYSLAVVDEGLLDLTRYTTPDIHAEFYAKQALGVKTFDIFDDVMGSYSVSVGNIYAVGGGDAAAGAKNRKAQRFKPVVTYLGPFELKAGQTATHELDMPNYVGAVKTMVVAGNANSAYGHADKSVPVRKPLMVLASIPRKLSPGEKVTIPVTVFAMEKKVKNAKISIQTGDGIKPLGPTSQSLQFASVGEQMVYFDFEVLPNPSIQKIKVNASGAGEKASYEIELDVENPNPISSKITLQELQPNASLDIPFETFGTAGNNAAILEFSTLPPMNLEKRLGYLIRYPHGCVEQTTSAVFPQLYLSDILDITFDKKKELENNVKAAIRKLGDRQLPEGGLGYWPGAYYVDDWGTSYAGHFMLEAKKKGFALPLTFMSNWLRYQKKMARQWSNQQTSYNSDLAQAYRLYTLALAGEPELSAMNRLREAKKLSNNAKWRLAAAYALTGKEQIAKSLAGKANIDFRPYRYDYHSYGSVFRNRAMALETMVILGDSKQSELAQGLAKSLNSSRWFSTQETAYALLALSKMVAKNGGKAIKVQLDGTNIETQKAIVQRELQTQMGNNSVSLKNNQNNLVYVNLVQYGKLPLGEELAESRGLQVTAKFLDGTGKSMDVSNLMQGTEITAQISVYNSTADYVNNIALTQLFPSGWEIVNTSFTDLGTPNSTKADYVDIRDDRVQYYFDLDGRKTKTFTIKLNASYMGDYYLPGAQAEAMYNNDYFARTKGEWITVSK</sequence>
<gene>
    <name evidence="5" type="ORF">HCU67_07415</name>
</gene>
<dbReference type="InterPro" id="IPR002890">
    <property type="entry name" value="MG2"/>
</dbReference>
<evidence type="ECO:0000259" key="3">
    <source>
        <dbReference type="SMART" id="SM01359"/>
    </source>
</evidence>
<dbReference type="Gene3D" id="2.60.40.1930">
    <property type="match status" value="1"/>
</dbReference>
<keyword evidence="6" id="KW-1185">Reference proteome</keyword>
<dbReference type="InterPro" id="IPR008930">
    <property type="entry name" value="Terpenoid_cyclase/PrenylTrfase"/>
</dbReference>
<evidence type="ECO:0000256" key="2">
    <source>
        <dbReference type="ARBA" id="ARBA00022729"/>
    </source>
</evidence>
<dbReference type="Pfam" id="PF17972">
    <property type="entry name" value="bMG5"/>
    <property type="match status" value="1"/>
</dbReference>
<dbReference type="SMART" id="SM01360">
    <property type="entry name" value="A2M"/>
    <property type="match status" value="1"/>
</dbReference>
<dbReference type="Pfam" id="PF17973">
    <property type="entry name" value="bMG10"/>
    <property type="match status" value="1"/>
</dbReference>
<evidence type="ECO:0008006" key="7">
    <source>
        <dbReference type="Google" id="ProtNLM"/>
    </source>
</evidence>
<comment type="similarity">
    <text evidence="1">Belongs to the protease inhibitor I39 (alpha-2-macroglobulin) family. Bacterial alpha-2-macroglobulin subfamily.</text>
</comment>
<dbReference type="InterPro" id="IPR041203">
    <property type="entry name" value="Bact_A2M_MG5"/>
</dbReference>
<dbReference type="Pfam" id="PF01835">
    <property type="entry name" value="MG2"/>
    <property type="match status" value="1"/>
</dbReference>
<evidence type="ECO:0000313" key="5">
    <source>
        <dbReference type="EMBL" id="NKI31771.1"/>
    </source>
</evidence>
<dbReference type="PANTHER" id="PTHR40094:SF1">
    <property type="entry name" value="UBIQUITIN DOMAIN-CONTAINING PROTEIN"/>
    <property type="match status" value="1"/>
</dbReference>
<dbReference type="RefSeq" id="WP_168551920.1">
    <property type="nucleotide sequence ID" value="NZ_JAAWWL010000001.1"/>
</dbReference>
<dbReference type="SMART" id="SM01359">
    <property type="entry name" value="A2M_N_2"/>
    <property type="match status" value="1"/>
</dbReference>
<feature type="domain" description="Alpha-2-macroglobulin" evidence="4">
    <location>
        <begin position="1205"/>
        <end position="1293"/>
    </location>
</feature>
<dbReference type="InterPro" id="IPR041246">
    <property type="entry name" value="Bact_MG10"/>
</dbReference>
<dbReference type="InterPro" id="IPR021868">
    <property type="entry name" value="Alpha_2_Macroglob_MG3"/>
</dbReference>
<dbReference type="InterPro" id="IPR047565">
    <property type="entry name" value="Alpha-macroglob_thiol-ester_cl"/>
</dbReference>
<evidence type="ECO:0000313" key="6">
    <source>
        <dbReference type="Proteomes" id="UP000718451"/>
    </source>
</evidence>
<organism evidence="5 6">
    <name type="scientific">Croceivirga thetidis</name>
    <dbReference type="NCBI Taxonomy" id="2721623"/>
    <lineage>
        <taxon>Bacteria</taxon>
        <taxon>Pseudomonadati</taxon>
        <taxon>Bacteroidota</taxon>
        <taxon>Flavobacteriia</taxon>
        <taxon>Flavobacteriales</taxon>
        <taxon>Flavobacteriaceae</taxon>
        <taxon>Croceivirga</taxon>
    </lineage>
</organism>
<evidence type="ECO:0000259" key="4">
    <source>
        <dbReference type="SMART" id="SM01360"/>
    </source>
</evidence>
<dbReference type="Gene3D" id="1.50.10.20">
    <property type="match status" value="1"/>
</dbReference>
<dbReference type="SUPFAM" id="SSF48239">
    <property type="entry name" value="Terpenoid cyclases/Protein prenyltransferases"/>
    <property type="match status" value="1"/>
</dbReference>
<feature type="domain" description="Alpha-2-macroglobulin bait region" evidence="3">
    <location>
        <begin position="998"/>
        <end position="1140"/>
    </location>
</feature>
<dbReference type="Pfam" id="PF07703">
    <property type="entry name" value="A2M_BRD"/>
    <property type="match status" value="1"/>
</dbReference>
<name>A0ABX1GPB4_9FLAO</name>
<dbReference type="InterPro" id="IPR001599">
    <property type="entry name" value="Macroglobln_a2"/>
</dbReference>